<dbReference type="Proteomes" id="UP001559025">
    <property type="component" value="Unassembled WGS sequence"/>
</dbReference>
<keyword evidence="2" id="KW-1003">Cell membrane</keyword>
<evidence type="ECO:0000313" key="9">
    <source>
        <dbReference type="Proteomes" id="UP001559025"/>
    </source>
</evidence>
<feature type="transmembrane region" description="Helical" evidence="6">
    <location>
        <begin position="176"/>
        <end position="198"/>
    </location>
</feature>
<feature type="transmembrane region" description="Helical" evidence="6">
    <location>
        <begin position="58"/>
        <end position="79"/>
    </location>
</feature>
<feature type="transmembrane region" description="Helical" evidence="6">
    <location>
        <begin position="86"/>
        <end position="104"/>
    </location>
</feature>
<keyword evidence="9" id="KW-1185">Reference proteome</keyword>
<sequence>MHESTVVGETGESEGKPAWLAVVSMSLGVFGLMGAEFLPASLLTPMAAELGVTEGMAGQAVTITAAVALVTSLCITTVVRSFDRRRVLLAFSFLLILSNLLVAAAPNLPLLLAGRILLGVALGGFWTLSAATMMRLVPERYVARALSIMFSGVSAATIFAAPVGSYVGDLAGWRSVFIGAAGLGLLALVIQFAALPSLPPRGTTRFGTMLEVLSRRRVGLAMAAILMVFTGHFAFFTYIRPFLETVTGVGVTGVSTVLLGFGVANFLGNYLGAFLLERSMRLTLVIMPLTMGTLAVALAVVGGNLAADAAMVALWGLAFGAVPVAWSTWITRAVPDEAESAGGLFVAAINLAIATGAAAGGLIFDVSGVGTVFLLSGAVLVVAAMTILTGVETRPAAKAA</sequence>
<dbReference type="Pfam" id="PF07690">
    <property type="entry name" value="MFS_1"/>
    <property type="match status" value="1"/>
</dbReference>
<feature type="transmembrane region" description="Helical" evidence="6">
    <location>
        <begin position="284"/>
        <end position="306"/>
    </location>
</feature>
<keyword evidence="4 6" id="KW-1133">Transmembrane helix</keyword>
<dbReference type="SUPFAM" id="SSF103473">
    <property type="entry name" value="MFS general substrate transporter"/>
    <property type="match status" value="1"/>
</dbReference>
<evidence type="ECO:0000259" key="7">
    <source>
        <dbReference type="PROSITE" id="PS50850"/>
    </source>
</evidence>
<feature type="transmembrane region" description="Helical" evidence="6">
    <location>
        <begin position="218"/>
        <end position="239"/>
    </location>
</feature>
<evidence type="ECO:0000256" key="1">
    <source>
        <dbReference type="ARBA" id="ARBA00004651"/>
    </source>
</evidence>
<dbReference type="InterPro" id="IPR020846">
    <property type="entry name" value="MFS_dom"/>
</dbReference>
<comment type="caution">
    <text evidence="8">The sequence shown here is derived from an EMBL/GenBank/DDBJ whole genome shotgun (WGS) entry which is preliminary data.</text>
</comment>
<dbReference type="PROSITE" id="PS50850">
    <property type="entry name" value="MFS"/>
    <property type="match status" value="1"/>
</dbReference>
<feature type="transmembrane region" description="Helical" evidence="6">
    <location>
        <begin position="110"/>
        <end position="129"/>
    </location>
</feature>
<feature type="transmembrane region" description="Helical" evidence="6">
    <location>
        <begin position="343"/>
        <end position="364"/>
    </location>
</feature>
<reference evidence="8 9" key="1">
    <citation type="submission" date="2024-01" db="EMBL/GenBank/DDBJ databases">
        <title>New evidence supports the origin of RcGTA from prophage.</title>
        <authorList>
            <person name="Xu Y."/>
            <person name="Liu B."/>
            <person name="Chen F."/>
        </authorList>
    </citation>
    <scope>NUCLEOTIDE SEQUENCE [LARGE SCALE GENOMIC DNA]</scope>
    <source>
        <strain evidence="8 9">CBW1107-2</strain>
    </source>
</reference>
<keyword evidence="3 6" id="KW-0812">Transmembrane</keyword>
<accession>A0ABV3X175</accession>
<feature type="transmembrane region" description="Helical" evidence="6">
    <location>
        <begin position="18"/>
        <end position="38"/>
    </location>
</feature>
<dbReference type="PANTHER" id="PTHR43124">
    <property type="entry name" value="PURINE EFFLUX PUMP PBUE"/>
    <property type="match status" value="1"/>
</dbReference>
<feature type="transmembrane region" description="Helical" evidence="6">
    <location>
        <begin position="312"/>
        <end position="331"/>
    </location>
</feature>
<evidence type="ECO:0000313" key="8">
    <source>
        <dbReference type="EMBL" id="MEX4010690.1"/>
    </source>
</evidence>
<evidence type="ECO:0000256" key="6">
    <source>
        <dbReference type="SAM" id="Phobius"/>
    </source>
</evidence>
<dbReference type="Gene3D" id="1.20.1250.20">
    <property type="entry name" value="MFS general substrate transporter like domains"/>
    <property type="match status" value="1"/>
</dbReference>
<dbReference type="EMBL" id="JAZHFV010000021">
    <property type="protein sequence ID" value="MEX4010690.1"/>
    <property type="molecule type" value="Genomic_DNA"/>
</dbReference>
<dbReference type="PANTHER" id="PTHR43124:SF5">
    <property type="entry name" value="PURINE RIBONUCLEOSIDE EFFLUX PUMP NEPI"/>
    <property type="match status" value="1"/>
</dbReference>
<feature type="domain" description="Major facilitator superfamily (MFS) profile" evidence="7">
    <location>
        <begin position="21"/>
        <end position="395"/>
    </location>
</feature>
<evidence type="ECO:0000256" key="3">
    <source>
        <dbReference type="ARBA" id="ARBA00022692"/>
    </source>
</evidence>
<name>A0ABV3X175_9HYPH</name>
<proteinExistence type="predicted"/>
<dbReference type="InterPro" id="IPR050189">
    <property type="entry name" value="MFS_Efflux_Transporters"/>
</dbReference>
<evidence type="ECO:0000256" key="2">
    <source>
        <dbReference type="ARBA" id="ARBA00022475"/>
    </source>
</evidence>
<dbReference type="CDD" id="cd17324">
    <property type="entry name" value="MFS_NepI_like"/>
    <property type="match status" value="1"/>
</dbReference>
<dbReference type="InterPro" id="IPR036259">
    <property type="entry name" value="MFS_trans_sf"/>
</dbReference>
<feature type="transmembrane region" description="Helical" evidence="6">
    <location>
        <begin position="251"/>
        <end position="272"/>
    </location>
</feature>
<comment type="subcellular location">
    <subcellularLocation>
        <location evidence="1">Cell membrane</location>
        <topology evidence="1">Multi-pass membrane protein</topology>
    </subcellularLocation>
</comment>
<gene>
    <name evidence="8" type="ORF">V1479_25645</name>
</gene>
<evidence type="ECO:0000256" key="5">
    <source>
        <dbReference type="ARBA" id="ARBA00023136"/>
    </source>
</evidence>
<feature type="transmembrane region" description="Helical" evidence="6">
    <location>
        <begin position="141"/>
        <end position="164"/>
    </location>
</feature>
<evidence type="ECO:0000256" key="4">
    <source>
        <dbReference type="ARBA" id="ARBA00022989"/>
    </source>
</evidence>
<protein>
    <submittedName>
        <fullName evidence="8">MFS transporter</fullName>
    </submittedName>
</protein>
<organism evidence="8 9">
    <name type="scientific">Neoaquamicrobium sediminum</name>
    <dbReference type="NCBI Taxonomy" id="1849104"/>
    <lineage>
        <taxon>Bacteria</taxon>
        <taxon>Pseudomonadati</taxon>
        <taxon>Pseudomonadota</taxon>
        <taxon>Alphaproteobacteria</taxon>
        <taxon>Hyphomicrobiales</taxon>
        <taxon>Phyllobacteriaceae</taxon>
        <taxon>Neoaquamicrobium</taxon>
    </lineage>
</organism>
<keyword evidence="5 6" id="KW-0472">Membrane</keyword>
<feature type="transmembrane region" description="Helical" evidence="6">
    <location>
        <begin position="370"/>
        <end position="391"/>
    </location>
</feature>
<dbReference type="RefSeq" id="WP_368805340.1">
    <property type="nucleotide sequence ID" value="NZ_JAZHFV010000021.1"/>
</dbReference>
<dbReference type="InterPro" id="IPR011701">
    <property type="entry name" value="MFS"/>
</dbReference>